<dbReference type="GO" id="GO:0016705">
    <property type="term" value="F:oxidoreductase activity, acting on paired donors, with incorporation or reduction of molecular oxygen"/>
    <property type="evidence" value="ECO:0007669"/>
    <property type="project" value="InterPro"/>
</dbReference>
<dbReference type="InterPro" id="IPR050172">
    <property type="entry name" value="SsuD_RutA_monooxygenase"/>
</dbReference>
<evidence type="ECO:0000256" key="4">
    <source>
        <dbReference type="ARBA" id="ARBA00023033"/>
    </source>
</evidence>
<dbReference type="InterPro" id="IPR011251">
    <property type="entry name" value="Luciferase-like_dom"/>
</dbReference>
<dbReference type="InterPro" id="IPR036661">
    <property type="entry name" value="Luciferase-like_sf"/>
</dbReference>
<dbReference type="GO" id="GO:0004497">
    <property type="term" value="F:monooxygenase activity"/>
    <property type="evidence" value="ECO:0007669"/>
    <property type="project" value="UniProtKB-KW"/>
</dbReference>
<gene>
    <name evidence="6" type="ORF">SAMN04324258_3078</name>
</gene>
<dbReference type="EMBL" id="FUZQ01000005">
    <property type="protein sequence ID" value="SKC71943.1"/>
    <property type="molecule type" value="Genomic_DNA"/>
</dbReference>
<feature type="domain" description="Luciferase-like" evidence="5">
    <location>
        <begin position="18"/>
        <end position="330"/>
    </location>
</feature>
<evidence type="ECO:0000259" key="5">
    <source>
        <dbReference type="Pfam" id="PF00296"/>
    </source>
</evidence>
<protein>
    <submittedName>
        <fullName evidence="6">Alkanesulfonate monooxygenase</fullName>
    </submittedName>
</protein>
<keyword evidence="7" id="KW-1185">Reference proteome</keyword>
<keyword evidence="1" id="KW-0285">Flavoprotein</keyword>
<dbReference type="SUPFAM" id="SSF51679">
    <property type="entry name" value="Bacterial luciferase-like"/>
    <property type="match status" value="1"/>
</dbReference>
<proteinExistence type="predicted"/>
<evidence type="ECO:0000313" key="6">
    <source>
        <dbReference type="EMBL" id="SKC71943.1"/>
    </source>
</evidence>
<dbReference type="RefSeq" id="WP_079575335.1">
    <property type="nucleotide sequence ID" value="NZ_FUZQ01000005.1"/>
</dbReference>
<evidence type="ECO:0000256" key="2">
    <source>
        <dbReference type="ARBA" id="ARBA00022643"/>
    </source>
</evidence>
<sequence>MPVEFLGIATTNDASETSARSTAAFDPAYLERIVRAHEDNGWTRVLFAYGSSGPEPAALAAYTAARLQSIELLLAHRPNVSYPTYAAKTFATLDQLSGGRLSVHFITGGNDHEQGREGDTLTKDGRYARTHEYIRIVKQAWTSPEAFDHHGQFYDFDDFVLDAKPFEGHVPTVSFGGSSDAAFRVGAAEADIYAVWGEPLDRTREQIDRVHAEAAAAGRATPPRIHAAFRPIVAPTQELAWEKAHRVLDRIEARKAALGGQLSRRHPIDKPENAGSQRLLEIAAAGDRYDTALWTATAKATGGAGNSNALVGTPEQVAEALLAYYDLGVRVISARGYDLLDDAVDFGRYVIPLVREGVAARDRAAAEAATSGAGTEERVA</sequence>
<organism evidence="6 7">
    <name type="scientific">Krasilnikoviella flava</name>
    <dbReference type="NCBI Taxonomy" id="526729"/>
    <lineage>
        <taxon>Bacteria</taxon>
        <taxon>Bacillati</taxon>
        <taxon>Actinomycetota</taxon>
        <taxon>Actinomycetes</taxon>
        <taxon>Micrococcales</taxon>
        <taxon>Promicromonosporaceae</taxon>
        <taxon>Krasilnikoviella</taxon>
    </lineage>
</organism>
<evidence type="ECO:0000313" key="7">
    <source>
        <dbReference type="Proteomes" id="UP000189777"/>
    </source>
</evidence>
<dbReference type="PANTHER" id="PTHR42847">
    <property type="entry name" value="ALKANESULFONATE MONOOXYGENASE"/>
    <property type="match status" value="1"/>
</dbReference>
<dbReference type="Gene3D" id="3.20.20.30">
    <property type="entry name" value="Luciferase-like domain"/>
    <property type="match status" value="1"/>
</dbReference>
<dbReference type="CDD" id="cd01094">
    <property type="entry name" value="Alkanesulfonate_monoxygenase"/>
    <property type="match status" value="1"/>
</dbReference>
<evidence type="ECO:0000256" key="3">
    <source>
        <dbReference type="ARBA" id="ARBA00023002"/>
    </source>
</evidence>
<dbReference type="Pfam" id="PF00296">
    <property type="entry name" value="Bac_luciferase"/>
    <property type="match status" value="1"/>
</dbReference>
<name>A0A1T5L7M1_9MICO</name>
<reference evidence="6 7" key="1">
    <citation type="submission" date="2017-02" db="EMBL/GenBank/DDBJ databases">
        <authorList>
            <person name="Peterson S.W."/>
        </authorList>
    </citation>
    <scope>NUCLEOTIDE SEQUENCE [LARGE SCALE GENOMIC DNA]</scope>
    <source>
        <strain evidence="6 7">DSM 21481</strain>
    </source>
</reference>
<dbReference type="Proteomes" id="UP000189777">
    <property type="component" value="Unassembled WGS sequence"/>
</dbReference>
<keyword evidence="3" id="KW-0560">Oxidoreductase</keyword>
<accession>A0A1T5L7M1</accession>
<keyword evidence="2" id="KW-0288">FMN</keyword>
<dbReference type="AlphaFoldDB" id="A0A1T5L7M1"/>
<dbReference type="STRING" id="526729.SAMN04324258_3078"/>
<dbReference type="PANTHER" id="PTHR42847:SF4">
    <property type="entry name" value="ALKANESULFONATE MONOOXYGENASE-RELATED"/>
    <property type="match status" value="1"/>
</dbReference>
<evidence type="ECO:0000256" key="1">
    <source>
        <dbReference type="ARBA" id="ARBA00022630"/>
    </source>
</evidence>
<dbReference type="OrthoDB" id="9814695at2"/>
<keyword evidence="4 6" id="KW-0503">Monooxygenase</keyword>